<feature type="compositionally biased region" description="Basic residues" evidence="4">
    <location>
        <begin position="177"/>
        <end position="193"/>
    </location>
</feature>
<dbReference type="InterPro" id="IPR010684">
    <property type="entry name" value="RNA_pol_II_trans_fac_SIII_A"/>
</dbReference>
<evidence type="ECO:0000256" key="4">
    <source>
        <dbReference type="SAM" id="MobiDB-lite"/>
    </source>
</evidence>
<dbReference type="SMART" id="SM00509">
    <property type="entry name" value="TFS2N"/>
    <property type="match status" value="1"/>
</dbReference>
<dbReference type="PANTHER" id="PTHR15141:SF76">
    <property type="entry name" value="TRANSCRIPTION ELONGATION FACTOR B POLYPEPTIDE 3"/>
    <property type="match status" value="1"/>
</dbReference>
<proteinExistence type="predicted"/>
<gene>
    <name evidence="7" type="primary">8234042</name>
    <name evidence="6" type="ORF">Phum_PHUM128980</name>
</gene>
<organism>
    <name type="scientific">Pediculus humanus subsp. corporis</name>
    <name type="common">Body louse</name>
    <dbReference type="NCBI Taxonomy" id="121224"/>
    <lineage>
        <taxon>Eukaryota</taxon>
        <taxon>Metazoa</taxon>
        <taxon>Ecdysozoa</taxon>
        <taxon>Arthropoda</taxon>
        <taxon>Hexapoda</taxon>
        <taxon>Insecta</taxon>
        <taxon>Pterygota</taxon>
        <taxon>Neoptera</taxon>
        <taxon>Paraneoptera</taxon>
        <taxon>Psocodea</taxon>
        <taxon>Troctomorpha</taxon>
        <taxon>Phthiraptera</taxon>
        <taxon>Anoplura</taxon>
        <taxon>Pediculidae</taxon>
        <taxon>Pediculus</taxon>
    </lineage>
</organism>
<evidence type="ECO:0000313" key="7">
    <source>
        <dbReference type="EnsemblMetazoa" id="PHUM128980-PA"/>
    </source>
</evidence>
<dbReference type="OMA" id="MFLRCEE"/>
<dbReference type="RefSeq" id="XP_002424423.1">
    <property type="nucleotide sequence ID" value="XM_002424378.1"/>
</dbReference>
<dbReference type="GO" id="GO:0003746">
    <property type="term" value="F:translation elongation factor activity"/>
    <property type="evidence" value="ECO:0007669"/>
    <property type="project" value="UniProtKB-KW"/>
</dbReference>
<comment type="subcellular location">
    <subcellularLocation>
        <location evidence="1 3">Nucleus</location>
    </subcellularLocation>
</comment>
<dbReference type="EnsemblMetazoa" id="PHUM128980-RA">
    <property type="protein sequence ID" value="PHUM128980-PA"/>
    <property type="gene ID" value="PHUM128980"/>
</dbReference>
<evidence type="ECO:0000256" key="1">
    <source>
        <dbReference type="ARBA" id="ARBA00004123"/>
    </source>
</evidence>
<dbReference type="VEuPathDB" id="VectorBase:PHUM128980"/>
<dbReference type="InterPro" id="IPR051870">
    <property type="entry name" value="Elongin-A_domain"/>
</dbReference>
<evidence type="ECO:0000259" key="5">
    <source>
        <dbReference type="PROSITE" id="PS51319"/>
    </source>
</evidence>
<reference evidence="6" key="2">
    <citation type="submission" date="2007-04" db="EMBL/GenBank/DDBJ databases">
        <title>The genome of the human body louse.</title>
        <authorList>
            <consortium name="The Human Body Louse Genome Consortium"/>
            <person name="Kirkness E."/>
            <person name="Walenz B."/>
            <person name="Hass B."/>
            <person name="Bruggner R."/>
            <person name="Strausberg R."/>
        </authorList>
    </citation>
    <scope>NUCLEOTIDE SEQUENCE</scope>
    <source>
        <strain evidence="6">USDA</strain>
    </source>
</reference>
<feature type="compositionally biased region" description="Low complexity" evidence="4">
    <location>
        <begin position="352"/>
        <end position="361"/>
    </location>
</feature>
<feature type="compositionally biased region" description="Basic and acidic residues" evidence="4">
    <location>
        <begin position="117"/>
        <end position="131"/>
    </location>
</feature>
<dbReference type="OrthoDB" id="21513at2759"/>
<dbReference type="EMBL" id="AAZO01001502">
    <property type="status" value="NOT_ANNOTATED_CDS"/>
    <property type="molecule type" value="Genomic_DNA"/>
</dbReference>
<keyword evidence="8" id="KW-1185">Reference proteome</keyword>
<dbReference type="CTD" id="8234042"/>
<keyword evidence="2 3" id="KW-0539">Nucleus</keyword>
<dbReference type="EMBL" id="DS235088">
    <property type="protein sequence ID" value="EEB11685.1"/>
    <property type="molecule type" value="Genomic_DNA"/>
</dbReference>
<dbReference type="HOGENOM" id="CLU_021679_1_0_1"/>
<dbReference type="Gene3D" id="6.10.250.3180">
    <property type="match status" value="1"/>
</dbReference>
<feature type="compositionally biased region" description="Low complexity" evidence="4">
    <location>
        <begin position="222"/>
        <end position="237"/>
    </location>
</feature>
<evidence type="ECO:0000256" key="3">
    <source>
        <dbReference type="PROSITE-ProRule" id="PRU00649"/>
    </source>
</evidence>
<evidence type="ECO:0000256" key="2">
    <source>
        <dbReference type="ARBA" id="ARBA00023242"/>
    </source>
</evidence>
<feature type="region of interest" description="Disordered" evidence="4">
    <location>
        <begin position="117"/>
        <end position="369"/>
    </location>
</feature>
<dbReference type="InterPro" id="IPR003617">
    <property type="entry name" value="TFIIS/CRSP70_N_sub"/>
</dbReference>
<dbReference type="GeneID" id="8234042"/>
<dbReference type="PANTHER" id="PTHR15141">
    <property type="entry name" value="TRANSCRIPTION ELONGATION FACTOR B POLYPEPTIDE 3"/>
    <property type="match status" value="1"/>
</dbReference>
<dbReference type="FunCoup" id="E0VE79">
    <property type="interactions" value="1808"/>
</dbReference>
<evidence type="ECO:0000313" key="8">
    <source>
        <dbReference type="Proteomes" id="UP000009046"/>
    </source>
</evidence>
<dbReference type="InterPro" id="IPR017923">
    <property type="entry name" value="TFIIS_N"/>
</dbReference>
<dbReference type="KEGG" id="phu:Phum_PHUM128980"/>
<name>E0VE79_PEDHC</name>
<dbReference type="GO" id="GO:0070449">
    <property type="term" value="C:elongin complex"/>
    <property type="evidence" value="ECO:0007669"/>
    <property type="project" value="InterPro"/>
</dbReference>
<dbReference type="Gene3D" id="1.20.930.10">
    <property type="entry name" value="Conserved domain common to transcription factors TFIIS, elongin A, CRSP70"/>
    <property type="match status" value="1"/>
</dbReference>
<dbReference type="AlphaFoldDB" id="E0VE79"/>
<feature type="compositionally biased region" description="Basic and acidic residues" evidence="4">
    <location>
        <begin position="194"/>
        <end position="219"/>
    </location>
</feature>
<dbReference type="Proteomes" id="UP000009046">
    <property type="component" value="Unassembled WGS sequence"/>
</dbReference>
<feature type="compositionally biased region" description="Basic and acidic residues" evidence="4">
    <location>
        <begin position="143"/>
        <end position="176"/>
    </location>
</feature>
<reference evidence="6" key="1">
    <citation type="submission" date="2007-04" db="EMBL/GenBank/DDBJ databases">
        <title>Annotation of Pediculus humanus corporis strain USDA.</title>
        <authorList>
            <person name="Kirkness E."/>
            <person name="Hannick L."/>
            <person name="Hass B."/>
            <person name="Bruggner R."/>
            <person name="Lawson D."/>
            <person name="Bidwell S."/>
            <person name="Joardar V."/>
            <person name="Caler E."/>
            <person name="Walenz B."/>
            <person name="Inman J."/>
            <person name="Schobel S."/>
            <person name="Galinsky K."/>
            <person name="Amedeo P."/>
            <person name="Strausberg R."/>
        </authorList>
    </citation>
    <scope>NUCLEOTIDE SEQUENCE</scope>
    <source>
        <strain evidence="6">USDA</strain>
    </source>
</reference>
<sequence>MASNDIVSAILHYKRNIDKISDPPERALKYEDRLLHCINKLYKLPVNVNHLQETGVGRTVNSLRKIEGEKGLGDAAKALVAKWKTMVMLEDEAERKQREESSEPCEEDLKRIKIIREAQKNEHKKTDKNDSSSKNSDGSSEINKSKSHESSKKHKSEYIEDSKSKKRKLESDGDSHNHHHHHHHHHHNHHSKKKETFSTDLEKNSSSDNHVSEYKDSKTKSKSSSSGSSSSSNNSSSFTPNNKDNDRTSHKSSNSHKSHESSKDGGSKKHKDSEIEKTKSESSSSKHHKSSHNNNNNESKEKKKKVYAENDGFDSQSGASFADALGPMVVKKSPKKKSYNGSVSLSPAPIDNSSSENSNSLSKEKKKDVKDMLFSKPKLEPLEPDLVATLPTPTPYYKPHPSYIPTPEAVKKRIQAEEDALSTIMSNKNTRTKVYSGVKGGLSYVPSLYECCCRILQQHIDALEYTGGIPYSLLKPVLEGATPSQLYQFEHFNPYIIEDTDDLWKFHVNKEFRSQKRQEFESWRDMYLRCVDEREEKYKAVTATIIQRTIENSVPVRKAKLAYIDVAKPPRNILKKQLKNGTTKPDACRLLGKNDPDVVRVSAPKQPTTKEPAVIRVKPKVAPLMQKTLKSIKMSRFKR</sequence>
<dbReference type="PROSITE" id="PS51319">
    <property type="entry name" value="TFIIS_N"/>
    <property type="match status" value="1"/>
</dbReference>
<feature type="compositionally biased region" description="Basic and acidic residues" evidence="4">
    <location>
        <begin position="257"/>
        <end position="280"/>
    </location>
</feature>
<accession>E0VE79</accession>
<dbReference type="GO" id="GO:0006368">
    <property type="term" value="P:transcription elongation by RNA polymerase II"/>
    <property type="evidence" value="ECO:0007669"/>
    <property type="project" value="InterPro"/>
</dbReference>
<keyword evidence="6" id="KW-0251">Elongation factor</keyword>
<feature type="domain" description="TFIIS N-terminal" evidence="5">
    <location>
        <begin position="15"/>
        <end position="90"/>
    </location>
</feature>
<evidence type="ECO:0000313" key="6">
    <source>
        <dbReference type="EMBL" id="EEB11685.1"/>
    </source>
</evidence>
<dbReference type="eggNOG" id="KOG2821">
    <property type="taxonomic scope" value="Eukaryota"/>
</dbReference>
<dbReference type="SUPFAM" id="SSF47676">
    <property type="entry name" value="Conserved domain common to transcription factors TFIIS, elongin A, CRSP70"/>
    <property type="match status" value="1"/>
</dbReference>
<dbReference type="InParanoid" id="E0VE79"/>
<reference evidence="7" key="3">
    <citation type="submission" date="2021-02" db="UniProtKB">
        <authorList>
            <consortium name="EnsemblMetazoa"/>
        </authorList>
    </citation>
    <scope>IDENTIFICATION</scope>
    <source>
        <strain evidence="7">USDA</strain>
    </source>
</reference>
<dbReference type="STRING" id="121224.E0VE79"/>
<keyword evidence="6" id="KW-0648">Protein biosynthesis</keyword>
<dbReference type="InterPro" id="IPR035441">
    <property type="entry name" value="TFIIS/LEDGF_dom_sf"/>
</dbReference>
<protein>
    <submittedName>
        <fullName evidence="6">Transcription elongation factor B polypeptide, putative</fullName>
    </submittedName>
</protein>
<dbReference type="Pfam" id="PF08711">
    <property type="entry name" value="Med26"/>
    <property type="match status" value="1"/>
</dbReference>
<dbReference type="Pfam" id="PF06881">
    <property type="entry name" value="Elongin_A"/>
    <property type="match status" value="1"/>
</dbReference>